<dbReference type="Proteomes" id="UP000289411">
    <property type="component" value="Unassembled WGS sequence"/>
</dbReference>
<reference evidence="4 5" key="1">
    <citation type="submission" date="2018-09" db="EMBL/GenBank/DDBJ databases">
        <authorList>
            <person name="Grouzdev D.S."/>
            <person name="Krutkina M.S."/>
        </authorList>
    </citation>
    <scope>NUCLEOTIDE SEQUENCE [LARGE SCALE GENOMIC DNA]</scope>
    <source>
        <strain evidence="4 5">RmlP001</strain>
    </source>
</reference>
<dbReference type="PANTHER" id="PTHR43575">
    <property type="entry name" value="PROTEIN ABCI7, CHLOROPLASTIC"/>
    <property type="match status" value="1"/>
</dbReference>
<comment type="similarity">
    <text evidence="1">Belongs to the iron-sulfur cluster assembly SufBD family.</text>
</comment>
<dbReference type="SUPFAM" id="SSF101960">
    <property type="entry name" value="Stabilizer of iron transporter SufD"/>
    <property type="match status" value="1"/>
</dbReference>
<dbReference type="InterPro" id="IPR011542">
    <property type="entry name" value="SUF_FeS_clus_asmbl_SufD"/>
</dbReference>
<dbReference type="InterPro" id="IPR045595">
    <property type="entry name" value="SufBD_N"/>
</dbReference>
<dbReference type="NCBIfam" id="TIGR01981">
    <property type="entry name" value="sufD"/>
    <property type="match status" value="1"/>
</dbReference>
<evidence type="ECO:0000256" key="1">
    <source>
        <dbReference type="ARBA" id="ARBA00043967"/>
    </source>
</evidence>
<evidence type="ECO:0000313" key="4">
    <source>
        <dbReference type="EMBL" id="RYB04944.1"/>
    </source>
</evidence>
<dbReference type="InterPro" id="IPR055346">
    <property type="entry name" value="Fe-S_cluster_assembly_SufBD"/>
</dbReference>
<sequence length="440" mass="46716">MAPMIRREHDAERALGEQFSAFRPGDASASRRQEAFTLFAEAGLPTRRIESWHYTDLRGLVREALPPAPEPDAETVAQARERLQAHEVPGAARIVVLDGSFRPELSDLSALPAGVTVRSVLDALATGDLDADLAAAQKLGAPESMLALNAAFLQGGAMVEVAEGARIDTPVELVLLLSGRAPAATYDRSFVKLGRGAALTLVERHAALGGAKSLTATVVVAAIGDGAALEHLVRVDGLGPQALHLGTTLVRIGAEAKFESTTLVATGGVTRRQSYLEFVGENSTSHLYGVSLLDGRAHADTTLIVTHTAAHCESRELFKHILDGEATGIYQGRVVVAPGAQKTDGKMLSKCIFLGEGANMYNKPELEIFADDVVCGHGATVGALDEDQLFYLRARGIPLREAQALLLEAFAAEAVDTVSVDAVKDEMVARVGQWLRQHGR</sequence>
<dbReference type="Pfam" id="PF19295">
    <property type="entry name" value="SufBD_N"/>
    <property type="match status" value="1"/>
</dbReference>
<evidence type="ECO:0000313" key="5">
    <source>
        <dbReference type="Proteomes" id="UP000289411"/>
    </source>
</evidence>
<dbReference type="OrthoDB" id="9768262at2"/>
<protein>
    <submittedName>
        <fullName evidence="4">Fe-S cluster assembly protein SufD</fullName>
    </submittedName>
</protein>
<dbReference type="Pfam" id="PF01458">
    <property type="entry name" value="SUFBD_core"/>
    <property type="match status" value="1"/>
</dbReference>
<dbReference type="GO" id="GO:0016226">
    <property type="term" value="P:iron-sulfur cluster assembly"/>
    <property type="evidence" value="ECO:0007669"/>
    <property type="project" value="InterPro"/>
</dbReference>
<dbReference type="AlphaFoldDB" id="A0A4Q2RGK6"/>
<feature type="domain" description="SUF system FeS cluster assembly SufBD N-terminal" evidence="3">
    <location>
        <begin position="30"/>
        <end position="172"/>
    </location>
</feature>
<feature type="domain" description="SUF system FeS cluster assembly SufBD core" evidence="2">
    <location>
        <begin position="183"/>
        <end position="410"/>
    </location>
</feature>
<dbReference type="EMBL" id="QYBC01000008">
    <property type="protein sequence ID" value="RYB04944.1"/>
    <property type="molecule type" value="Genomic_DNA"/>
</dbReference>
<keyword evidence="5" id="KW-1185">Reference proteome</keyword>
<comment type="caution">
    <text evidence="4">The sequence shown here is derived from an EMBL/GenBank/DDBJ whole genome shotgun (WGS) entry which is preliminary data.</text>
</comment>
<proteinExistence type="inferred from homology"/>
<dbReference type="RefSeq" id="WP_129219176.1">
    <property type="nucleotide sequence ID" value="NZ_QYBC01000008.1"/>
</dbReference>
<evidence type="ECO:0000259" key="2">
    <source>
        <dbReference type="Pfam" id="PF01458"/>
    </source>
</evidence>
<name>A0A4Q2RGK6_9HYPH</name>
<reference evidence="4 5" key="2">
    <citation type="submission" date="2019-02" db="EMBL/GenBank/DDBJ databases">
        <title>'Lichenibacterium ramalinii' gen. nov. sp. nov., 'Lichenibacterium minor' gen. nov. sp. nov.</title>
        <authorList>
            <person name="Pankratov T."/>
        </authorList>
    </citation>
    <scope>NUCLEOTIDE SEQUENCE [LARGE SCALE GENOMIC DNA]</scope>
    <source>
        <strain evidence="4 5">RmlP001</strain>
    </source>
</reference>
<evidence type="ECO:0000259" key="3">
    <source>
        <dbReference type="Pfam" id="PF19295"/>
    </source>
</evidence>
<organism evidence="4 5">
    <name type="scientific">Lichenibacterium ramalinae</name>
    <dbReference type="NCBI Taxonomy" id="2316527"/>
    <lineage>
        <taxon>Bacteria</taxon>
        <taxon>Pseudomonadati</taxon>
        <taxon>Pseudomonadota</taxon>
        <taxon>Alphaproteobacteria</taxon>
        <taxon>Hyphomicrobiales</taxon>
        <taxon>Lichenihabitantaceae</taxon>
        <taxon>Lichenibacterium</taxon>
    </lineage>
</organism>
<accession>A0A4Q2RGK6</accession>
<gene>
    <name evidence="4" type="primary">sufD</name>
    <name evidence="4" type="ORF">D3272_10735</name>
</gene>
<dbReference type="InterPro" id="IPR000825">
    <property type="entry name" value="SUF_FeS_clus_asmbl_SufBD_core"/>
</dbReference>
<dbReference type="PANTHER" id="PTHR43575:SF1">
    <property type="entry name" value="PROTEIN ABCI7, CHLOROPLASTIC"/>
    <property type="match status" value="1"/>
</dbReference>
<dbReference type="InterPro" id="IPR037284">
    <property type="entry name" value="SUF_FeS_clus_asmbl_SufBD_sf"/>
</dbReference>